<gene>
    <name evidence="5" type="ORF">CMC5_004630</name>
</gene>
<dbReference type="Pfam" id="PF01520">
    <property type="entry name" value="Amidase_3"/>
    <property type="match status" value="1"/>
</dbReference>
<keyword evidence="6" id="KW-1185">Reference proteome</keyword>
<dbReference type="Proteomes" id="UP000067626">
    <property type="component" value="Chromosome"/>
</dbReference>
<evidence type="ECO:0000259" key="4">
    <source>
        <dbReference type="SMART" id="SM00646"/>
    </source>
</evidence>
<dbReference type="GO" id="GO:0030288">
    <property type="term" value="C:outer membrane-bounded periplasmic space"/>
    <property type="evidence" value="ECO:0007669"/>
    <property type="project" value="TreeGrafter"/>
</dbReference>
<dbReference type="SUPFAM" id="SSF53187">
    <property type="entry name" value="Zn-dependent exopeptidases"/>
    <property type="match status" value="1"/>
</dbReference>
<dbReference type="KEGG" id="ccro:CMC5_004630"/>
<dbReference type="GO" id="GO:0008745">
    <property type="term" value="F:N-acetylmuramoyl-L-alanine amidase activity"/>
    <property type="evidence" value="ECO:0007669"/>
    <property type="project" value="UniProtKB-EC"/>
</dbReference>
<dbReference type="RefSeq" id="WP_245678247.1">
    <property type="nucleotide sequence ID" value="NZ_CP012159.1"/>
</dbReference>
<dbReference type="PANTHER" id="PTHR30404">
    <property type="entry name" value="N-ACETYLMURAMOYL-L-ALANINE AMIDASE"/>
    <property type="match status" value="1"/>
</dbReference>
<dbReference type="STRING" id="52.CMC5_004630"/>
<comment type="catalytic activity">
    <reaction evidence="1">
        <text>Hydrolyzes the link between N-acetylmuramoyl residues and L-amino acid residues in certain cell-wall glycopeptides.</text>
        <dbReference type="EC" id="3.5.1.28"/>
    </reaction>
</comment>
<dbReference type="EMBL" id="CP012159">
    <property type="protein sequence ID" value="AKT36350.1"/>
    <property type="molecule type" value="Genomic_DNA"/>
</dbReference>
<evidence type="ECO:0000256" key="2">
    <source>
        <dbReference type="ARBA" id="ARBA00011901"/>
    </source>
</evidence>
<evidence type="ECO:0000313" key="5">
    <source>
        <dbReference type="EMBL" id="AKT36350.1"/>
    </source>
</evidence>
<name>A0A0K1E649_CHOCO</name>
<organism evidence="5 6">
    <name type="scientific">Chondromyces crocatus</name>
    <dbReference type="NCBI Taxonomy" id="52"/>
    <lineage>
        <taxon>Bacteria</taxon>
        <taxon>Pseudomonadati</taxon>
        <taxon>Myxococcota</taxon>
        <taxon>Polyangia</taxon>
        <taxon>Polyangiales</taxon>
        <taxon>Polyangiaceae</taxon>
        <taxon>Chondromyces</taxon>
    </lineage>
</organism>
<sequence>MRLPAPGIARRVVLDAGHGASNNHGNTSCRCEAEESFTLTAARAVADRLESTGAFALRISRESDRAVEYRERVEEAETWGAEAFVSLHSDVRGQPERHVGGCPVSNLSPGFSVLWSDEGEPALSARRLALARAVAARMEEAGFLPYGGAEYTGLYEPDPVQRGVFVDRHEPTKRIFVLRQPTMPSVLVETHHALDPREVARWDEPSTLDAFAAALGAALLDTLEPEAP</sequence>
<dbReference type="PANTHER" id="PTHR30404:SF0">
    <property type="entry name" value="N-ACETYLMURAMOYL-L-ALANINE AMIDASE AMIC"/>
    <property type="match status" value="1"/>
</dbReference>
<proteinExistence type="predicted"/>
<protein>
    <recommendedName>
        <fullName evidence="2">N-acetylmuramoyl-L-alanine amidase</fullName>
        <ecNumber evidence="2">3.5.1.28</ecNumber>
    </recommendedName>
</protein>
<dbReference type="InterPro" id="IPR002508">
    <property type="entry name" value="MurNAc-LAA_cat"/>
</dbReference>
<dbReference type="Gene3D" id="3.40.630.40">
    <property type="entry name" value="Zn-dependent exopeptidases"/>
    <property type="match status" value="1"/>
</dbReference>
<feature type="domain" description="MurNAc-LAA" evidence="4">
    <location>
        <begin position="73"/>
        <end position="220"/>
    </location>
</feature>
<evidence type="ECO:0000256" key="3">
    <source>
        <dbReference type="ARBA" id="ARBA00022801"/>
    </source>
</evidence>
<dbReference type="InterPro" id="IPR050695">
    <property type="entry name" value="N-acetylmuramoyl_amidase_3"/>
</dbReference>
<evidence type="ECO:0000313" key="6">
    <source>
        <dbReference type="Proteomes" id="UP000067626"/>
    </source>
</evidence>
<dbReference type="SMART" id="SM00646">
    <property type="entry name" value="Ami_3"/>
    <property type="match status" value="1"/>
</dbReference>
<dbReference type="CDD" id="cd02696">
    <property type="entry name" value="MurNAc-LAA"/>
    <property type="match status" value="1"/>
</dbReference>
<dbReference type="AlphaFoldDB" id="A0A0K1E649"/>
<dbReference type="GO" id="GO:0009253">
    <property type="term" value="P:peptidoglycan catabolic process"/>
    <property type="evidence" value="ECO:0007669"/>
    <property type="project" value="InterPro"/>
</dbReference>
<accession>A0A0K1E649</accession>
<dbReference type="EC" id="3.5.1.28" evidence="2"/>
<reference evidence="5 6" key="1">
    <citation type="submission" date="2015-07" db="EMBL/GenBank/DDBJ databases">
        <title>Genome analysis of myxobacterium Chondromyces crocatus Cm c5 reveals a high potential for natural compound synthesis and the genetic basis for the loss of fruiting body formation.</title>
        <authorList>
            <person name="Zaburannyi N."/>
            <person name="Bunk B."/>
            <person name="Maier J."/>
            <person name="Overmann J."/>
            <person name="Mueller R."/>
        </authorList>
    </citation>
    <scope>NUCLEOTIDE SEQUENCE [LARGE SCALE GENOMIC DNA]</scope>
    <source>
        <strain evidence="5 6">Cm c5</strain>
    </source>
</reference>
<evidence type="ECO:0000256" key="1">
    <source>
        <dbReference type="ARBA" id="ARBA00001561"/>
    </source>
</evidence>
<keyword evidence="3" id="KW-0378">Hydrolase</keyword>